<feature type="transmembrane region" description="Helical" evidence="2">
    <location>
        <begin position="180"/>
        <end position="200"/>
    </location>
</feature>
<organism evidence="3 4">
    <name type="scientific">Dorea formicigenerans</name>
    <dbReference type="NCBI Taxonomy" id="39486"/>
    <lineage>
        <taxon>Bacteria</taxon>
        <taxon>Bacillati</taxon>
        <taxon>Bacillota</taxon>
        <taxon>Clostridia</taxon>
        <taxon>Lachnospirales</taxon>
        <taxon>Lachnospiraceae</taxon>
        <taxon>Dorea</taxon>
    </lineage>
</organism>
<feature type="transmembrane region" description="Helical" evidence="2">
    <location>
        <begin position="139"/>
        <end position="160"/>
    </location>
</feature>
<keyword evidence="2" id="KW-0812">Transmembrane</keyword>
<dbReference type="Proteomes" id="UP000260664">
    <property type="component" value="Unassembled WGS sequence"/>
</dbReference>
<feature type="region of interest" description="Disordered" evidence="1">
    <location>
        <begin position="30"/>
        <end position="117"/>
    </location>
</feature>
<name>A0A3E4F8Y1_9FIRM</name>
<dbReference type="EMBL" id="QSOI01000003">
    <property type="protein sequence ID" value="RGI85783.1"/>
    <property type="molecule type" value="Genomic_DNA"/>
</dbReference>
<protein>
    <submittedName>
        <fullName evidence="3">Uncharacterized protein</fullName>
    </submittedName>
</protein>
<feature type="compositionally biased region" description="Acidic residues" evidence="1">
    <location>
        <begin position="40"/>
        <end position="82"/>
    </location>
</feature>
<keyword evidence="2" id="KW-0472">Membrane</keyword>
<sequence length="284" mass="31705">MGNKKKQTNEFDNYFDDDFEVVYEDLEDLGSYLSENSSDNNDDYDDYDGYDGDTDYYDDYDDDDDYDDYDDDDDDYDDDDYDYNSNGRDSKKKKRNDKQDPDSKKSKKKKRRGLPNVGKPVANIAKTGINATKKLVGTILRAATLILIALIILTLLKAFLSNAGSYGKILLLGQTKDTTLIAYLAVGAVLVGYELLNFFWAASRTRARSRHNNRLDTGRGLLSFVIIYAGSYLAAMFSHLIPSSPSWLTGVQGGLSIYGGLKATLLPLCIAGVVSCVVRKIIVR</sequence>
<accession>A0A3E4F8Y1</accession>
<dbReference type="AlphaFoldDB" id="A0A3E4F8Y1"/>
<dbReference type="RefSeq" id="WP_117494478.1">
    <property type="nucleotide sequence ID" value="NZ_QSOI01000003.1"/>
</dbReference>
<evidence type="ECO:0000313" key="4">
    <source>
        <dbReference type="Proteomes" id="UP000260664"/>
    </source>
</evidence>
<evidence type="ECO:0000256" key="2">
    <source>
        <dbReference type="SAM" id="Phobius"/>
    </source>
</evidence>
<feature type="transmembrane region" description="Helical" evidence="2">
    <location>
        <begin position="261"/>
        <end position="282"/>
    </location>
</feature>
<keyword evidence="2" id="KW-1133">Transmembrane helix</keyword>
<comment type="caution">
    <text evidence="3">The sequence shown here is derived from an EMBL/GenBank/DDBJ whole genome shotgun (WGS) entry which is preliminary data.</text>
</comment>
<evidence type="ECO:0000313" key="3">
    <source>
        <dbReference type="EMBL" id="RGI85783.1"/>
    </source>
</evidence>
<proteinExistence type="predicted"/>
<evidence type="ECO:0000256" key="1">
    <source>
        <dbReference type="SAM" id="MobiDB-lite"/>
    </source>
</evidence>
<reference evidence="3 4" key="1">
    <citation type="submission" date="2018-08" db="EMBL/GenBank/DDBJ databases">
        <title>A genome reference for cultivated species of the human gut microbiota.</title>
        <authorList>
            <person name="Zou Y."/>
            <person name="Xue W."/>
            <person name="Luo G."/>
        </authorList>
    </citation>
    <scope>NUCLEOTIDE SEQUENCE [LARGE SCALE GENOMIC DNA]</scope>
    <source>
        <strain evidence="3 4">TM09-19AC</strain>
    </source>
</reference>
<gene>
    <name evidence="3" type="ORF">DXD84_03580</name>
</gene>
<feature type="transmembrane region" description="Helical" evidence="2">
    <location>
        <begin position="221"/>
        <end position="241"/>
    </location>
</feature>